<evidence type="ECO:0000256" key="4">
    <source>
        <dbReference type="SAM" id="MobiDB-lite"/>
    </source>
</evidence>
<feature type="compositionally biased region" description="Basic and acidic residues" evidence="4">
    <location>
        <begin position="1"/>
        <end position="18"/>
    </location>
</feature>
<feature type="compositionally biased region" description="Basic residues" evidence="4">
    <location>
        <begin position="35"/>
        <end position="46"/>
    </location>
</feature>
<gene>
    <name evidence="5" type="ORF">CVLEPA_LOCUS28097</name>
</gene>
<evidence type="ECO:0000256" key="1">
    <source>
        <dbReference type="ARBA" id="ARBA00004123"/>
    </source>
</evidence>
<reference evidence="5 6" key="1">
    <citation type="submission" date="2024-02" db="EMBL/GenBank/DDBJ databases">
        <authorList>
            <person name="Daric V."/>
            <person name="Darras S."/>
        </authorList>
    </citation>
    <scope>NUCLEOTIDE SEQUENCE [LARGE SCALE GENOMIC DNA]</scope>
</reference>
<evidence type="ECO:0000313" key="6">
    <source>
        <dbReference type="Proteomes" id="UP001642483"/>
    </source>
</evidence>
<feature type="compositionally biased region" description="Basic and acidic residues" evidence="4">
    <location>
        <begin position="147"/>
        <end position="159"/>
    </location>
</feature>
<keyword evidence="3" id="KW-0539">Nucleus</keyword>
<feature type="region of interest" description="Disordered" evidence="4">
    <location>
        <begin position="727"/>
        <end position="773"/>
    </location>
</feature>
<feature type="region of interest" description="Disordered" evidence="4">
    <location>
        <begin position="1"/>
        <end position="86"/>
    </location>
</feature>
<dbReference type="Proteomes" id="UP001642483">
    <property type="component" value="Unassembled WGS sequence"/>
</dbReference>
<comment type="subcellular location">
    <subcellularLocation>
        <location evidence="1">Nucleus</location>
    </subcellularLocation>
</comment>
<organism evidence="5 6">
    <name type="scientific">Clavelina lepadiformis</name>
    <name type="common">Light-bulb sea squirt</name>
    <name type="synonym">Ascidia lepadiformis</name>
    <dbReference type="NCBI Taxonomy" id="159417"/>
    <lineage>
        <taxon>Eukaryota</taxon>
        <taxon>Metazoa</taxon>
        <taxon>Chordata</taxon>
        <taxon>Tunicata</taxon>
        <taxon>Ascidiacea</taxon>
        <taxon>Aplousobranchia</taxon>
        <taxon>Clavelinidae</taxon>
        <taxon>Clavelina</taxon>
    </lineage>
</organism>
<dbReference type="InterPro" id="IPR005343">
    <property type="entry name" value="Noc2"/>
</dbReference>
<evidence type="ECO:0000313" key="5">
    <source>
        <dbReference type="EMBL" id="CAK8694755.1"/>
    </source>
</evidence>
<dbReference type="SUPFAM" id="SSF48371">
    <property type="entry name" value="ARM repeat"/>
    <property type="match status" value="1"/>
</dbReference>
<dbReference type="InterPro" id="IPR016024">
    <property type="entry name" value="ARM-type_fold"/>
</dbReference>
<name>A0ABP0GWW2_CLALP</name>
<feature type="region of interest" description="Disordered" evidence="4">
    <location>
        <begin position="115"/>
        <end position="159"/>
    </location>
</feature>
<evidence type="ECO:0008006" key="7">
    <source>
        <dbReference type="Google" id="ProtNLM"/>
    </source>
</evidence>
<protein>
    <recommendedName>
        <fullName evidence="7">Nucleolar complex protein 2 homolog</fullName>
    </recommendedName>
</protein>
<evidence type="ECO:0000256" key="2">
    <source>
        <dbReference type="ARBA" id="ARBA00005907"/>
    </source>
</evidence>
<dbReference type="PANTHER" id="PTHR12687">
    <property type="entry name" value="NUCLEOLAR COMPLEX 2 AND RAD4-RELATED"/>
    <property type="match status" value="1"/>
</dbReference>
<feature type="compositionally biased region" description="Acidic residues" evidence="4">
    <location>
        <begin position="748"/>
        <end position="759"/>
    </location>
</feature>
<evidence type="ECO:0000256" key="3">
    <source>
        <dbReference type="ARBA" id="ARBA00023242"/>
    </source>
</evidence>
<feature type="compositionally biased region" description="Acidic residues" evidence="4">
    <location>
        <begin position="131"/>
        <end position="146"/>
    </location>
</feature>
<comment type="similarity">
    <text evidence="2">Belongs to the NOC2 family.</text>
</comment>
<comment type="caution">
    <text evidence="5">The sequence shown here is derived from an EMBL/GenBank/DDBJ whole genome shotgun (WGS) entry which is preliminary data.</text>
</comment>
<accession>A0ABP0GWW2</accession>
<dbReference type="Pfam" id="PF03715">
    <property type="entry name" value="Noc2"/>
    <property type="match status" value="1"/>
</dbReference>
<dbReference type="EMBL" id="CAWYQH010000141">
    <property type="protein sequence ID" value="CAK8694755.1"/>
    <property type="molecule type" value="Genomic_DNA"/>
</dbReference>
<dbReference type="PANTHER" id="PTHR12687:SF4">
    <property type="entry name" value="NUCLEOLAR COMPLEX PROTEIN 2 HOMOLOG"/>
    <property type="match status" value="1"/>
</dbReference>
<feature type="compositionally biased region" description="Basic and acidic residues" evidence="4">
    <location>
        <begin position="52"/>
        <end position="66"/>
    </location>
</feature>
<proteinExistence type="inferred from homology"/>
<sequence length="795" mass="91631">MAKIEEMSVDEFMEKDWGDTSSNEENMDKDDPPRKMGKKKFSKKKEKFPPNAHEKNKDPLTDHEQKTINPESCQAKKISKHQKQLDGLKERDPAFYKFLQEEDSTLLNFKIDDLDASSDESDNEIHKFPETLDEASDSDVDVGDSSDNEKSFDDQDEPFKKKEKHLLTVSEQMIKSWQSRLTAKEPSLTALKQLMQAFQAALARIDAQEKEQKTSKGKKRKKSTGPTSKYKIIGAATFNAVVRLCIQCVPPSLASILNYSPDNMKHTKKKKIPLPSSCQRWNSVRDDVRAYLTNAVTLAQSLFEPSVTRVFLRHLLILLPYFISFPKIAKVLSKMLIKFWSSADNESVRVLSFLCITRLLKLDKDRFLENVMKQCYLSYVSNCKFTSPTTLPMINFMQRTFAEICAIDTDLTYRFAFLYIRQLAVHLRKAITTKNKETRQAVYNWQYVHSLALWCRVLSVLHPNDILHPLIYPLVQVSLGVIDLVPTARYYPLRFRITENLVALGDCTNTYIPLLSFITSPLRLAEFKKQQTGVAIRSLSFDTILRLSNSQLKEKSYRDGTIDRVYDLLMAYFNSQAHTVAFPEMSIPTIVMLKKFVKECKTPNYSKVIKQIVEKVQENSEFIQRKRSDITFDIKDISAMAAWESNLKESGVPFHTKYSEYRKNRQRELVQQIADKDRNVEEKLPSIDRAKFLEKSKADDKLEFNKLFEGDIEEDFEADFEKAVNDGGFKKKQINSSEPAEASADEQSNNEDGDDDQQEQEVQKKDEPRKRKIDLASGYKDIVKDFSFSDSDGDE</sequence>
<keyword evidence="6" id="KW-1185">Reference proteome</keyword>